<reference evidence="4 5" key="1">
    <citation type="submission" date="2018-05" db="EMBL/GenBank/DDBJ databases">
        <title>Complete genome sequence of Massilia oculi sp. nov. CCUG 43427T (=DSM 26321T), the type strain of M. oculi, and comparison with genome sequences of other Massilia strains.</title>
        <authorList>
            <person name="Zhu B."/>
        </authorList>
    </citation>
    <scope>NUCLEOTIDE SEQUENCE [LARGE SCALE GENOMIC DNA]</scope>
    <source>
        <strain evidence="4 5">CCUG 43427</strain>
    </source>
</reference>
<dbReference type="GO" id="GO:1990133">
    <property type="term" value="C:molybdopterin adenylyltransferase complex"/>
    <property type="evidence" value="ECO:0007669"/>
    <property type="project" value="TreeGrafter"/>
</dbReference>
<comment type="similarity">
    <text evidence="2">Belongs to the MoaD family.</text>
</comment>
<dbReference type="NCBIfam" id="TIGR01682">
    <property type="entry name" value="moaD"/>
    <property type="match status" value="1"/>
</dbReference>
<dbReference type="Proteomes" id="UP000245820">
    <property type="component" value="Chromosome"/>
</dbReference>
<evidence type="ECO:0000256" key="2">
    <source>
        <dbReference type="ARBA" id="ARBA00024200"/>
    </source>
</evidence>
<proteinExistence type="inferred from homology"/>
<evidence type="ECO:0000313" key="5">
    <source>
        <dbReference type="Proteomes" id="UP000245820"/>
    </source>
</evidence>
<dbReference type="Pfam" id="PF02597">
    <property type="entry name" value="ThiS"/>
    <property type="match status" value="1"/>
</dbReference>
<keyword evidence="5" id="KW-1185">Reference proteome</keyword>
<dbReference type="AlphaFoldDB" id="A0A2S2DCZ3"/>
<dbReference type="GO" id="GO:0000166">
    <property type="term" value="F:nucleotide binding"/>
    <property type="evidence" value="ECO:0007669"/>
    <property type="project" value="UniProtKB-KW"/>
</dbReference>
<dbReference type="OrthoDB" id="9801945at2"/>
<dbReference type="PANTHER" id="PTHR33359:SF1">
    <property type="entry name" value="MOLYBDOPTERIN SYNTHASE SULFUR CARRIER SUBUNIT"/>
    <property type="match status" value="1"/>
</dbReference>
<name>A0A2S2DCZ3_9BURK</name>
<dbReference type="SUPFAM" id="SSF54285">
    <property type="entry name" value="MoaD/ThiS"/>
    <property type="match status" value="1"/>
</dbReference>
<dbReference type="InterPro" id="IPR016155">
    <property type="entry name" value="Mopterin_synth/thiamin_S_b"/>
</dbReference>
<dbReference type="Gene3D" id="3.10.20.30">
    <property type="match status" value="1"/>
</dbReference>
<sequence>MKISLKYFAALREAVGTGQEQLELPPEVTTVGQVRELLRARGGVWAEALAPERAVRMAHDQVMCGGDTPIGEGAEVAFFPPVTGG</sequence>
<dbReference type="EMBL" id="CP029343">
    <property type="protein sequence ID" value="AWL03215.1"/>
    <property type="molecule type" value="Genomic_DNA"/>
</dbReference>
<organism evidence="4 5">
    <name type="scientific">Massilia oculi</name>
    <dbReference type="NCBI Taxonomy" id="945844"/>
    <lineage>
        <taxon>Bacteria</taxon>
        <taxon>Pseudomonadati</taxon>
        <taxon>Pseudomonadota</taxon>
        <taxon>Betaproteobacteria</taxon>
        <taxon>Burkholderiales</taxon>
        <taxon>Oxalobacteraceae</taxon>
        <taxon>Telluria group</taxon>
        <taxon>Massilia</taxon>
    </lineage>
</organism>
<dbReference type="InterPro" id="IPR012675">
    <property type="entry name" value="Beta-grasp_dom_sf"/>
</dbReference>
<evidence type="ECO:0000256" key="3">
    <source>
        <dbReference type="ARBA" id="ARBA00024247"/>
    </source>
</evidence>
<evidence type="ECO:0000313" key="4">
    <source>
        <dbReference type="EMBL" id="AWL03215.1"/>
    </source>
</evidence>
<keyword evidence="1" id="KW-0547">Nucleotide-binding</keyword>
<dbReference type="PANTHER" id="PTHR33359">
    <property type="entry name" value="MOLYBDOPTERIN SYNTHASE SULFUR CARRIER SUBUNIT"/>
    <property type="match status" value="1"/>
</dbReference>
<gene>
    <name evidence="4" type="primary">moaD</name>
    <name evidence="4" type="ORF">DIR46_01255</name>
</gene>
<protein>
    <recommendedName>
        <fullName evidence="3">Molybdopterin synthase sulfur carrier subunit</fullName>
    </recommendedName>
</protein>
<dbReference type="InterPro" id="IPR003749">
    <property type="entry name" value="ThiS/MoaD-like"/>
</dbReference>
<evidence type="ECO:0000256" key="1">
    <source>
        <dbReference type="ARBA" id="ARBA00022741"/>
    </source>
</evidence>
<dbReference type="CDD" id="cd00754">
    <property type="entry name" value="Ubl_MoaD"/>
    <property type="match status" value="1"/>
</dbReference>
<dbReference type="GO" id="GO:0006777">
    <property type="term" value="P:Mo-molybdopterin cofactor biosynthetic process"/>
    <property type="evidence" value="ECO:0007669"/>
    <property type="project" value="InterPro"/>
</dbReference>
<dbReference type="RefSeq" id="WP_109343621.1">
    <property type="nucleotide sequence ID" value="NZ_CP029343.1"/>
</dbReference>
<dbReference type="InterPro" id="IPR044672">
    <property type="entry name" value="MOCS2A"/>
</dbReference>
<accession>A0A2S2DCZ3</accession>
<dbReference type="KEGG" id="mtim:DIR46_01255"/>